<comment type="similarity">
    <text evidence="6">Belongs to the glycoside-pentoside-hexuronide (GPH) cation symporter transporter (TC 2.A.2) family.</text>
</comment>
<organism evidence="8 9">
    <name type="scientific">Coilia grayii</name>
    <name type="common">Gray's grenadier anchovy</name>
    <dbReference type="NCBI Taxonomy" id="363190"/>
    <lineage>
        <taxon>Eukaryota</taxon>
        <taxon>Metazoa</taxon>
        <taxon>Chordata</taxon>
        <taxon>Craniata</taxon>
        <taxon>Vertebrata</taxon>
        <taxon>Euteleostomi</taxon>
        <taxon>Actinopterygii</taxon>
        <taxon>Neopterygii</taxon>
        <taxon>Teleostei</taxon>
        <taxon>Clupei</taxon>
        <taxon>Clupeiformes</taxon>
        <taxon>Clupeoidei</taxon>
        <taxon>Engraulidae</taxon>
        <taxon>Coilinae</taxon>
        <taxon>Coilia</taxon>
    </lineage>
</organism>
<feature type="transmembrane region" description="Helical" evidence="7">
    <location>
        <begin position="373"/>
        <end position="399"/>
    </location>
</feature>
<evidence type="ECO:0000256" key="5">
    <source>
        <dbReference type="ARBA" id="ARBA00023136"/>
    </source>
</evidence>
<name>A0ABD1JVJ5_9TELE</name>
<evidence type="ECO:0000256" key="2">
    <source>
        <dbReference type="ARBA" id="ARBA00022448"/>
    </source>
</evidence>
<dbReference type="Pfam" id="PF07690">
    <property type="entry name" value="MFS_1"/>
    <property type="match status" value="1"/>
</dbReference>
<dbReference type="AlphaFoldDB" id="A0ABD1JVJ5"/>
<accession>A0ABD1JVJ5</accession>
<evidence type="ECO:0000256" key="6">
    <source>
        <dbReference type="ARBA" id="ARBA00038193"/>
    </source>
</evidence>
<keyword evidence="4 7" id="KW-1133">Transmembrane helix</keyword>
<dbReference type="PANTHER" id="PTHR19432">
    <property type="entry name" value="SUGAR TRANSPORTER"/>
    <property type="match status" value="1"/>
</dbReference>
<dbReference type="FunFam" id="1.20.1250.20:FF:000193">
    <property type="entry name" value="Solute carrier family 45 member 3"/>
    <property type="match status" value="1"/>
</dbReference>
<feature type="transmembrane region" description="Helical" evidence="7">
    <location>
        <begin position="7"/>
        <end position="30"/>
    </location>
</feature>
<evidence type="ECO:0000256" key="3">
    <source>
        <dbReference type="ARBA" id="ARBA00022692"/>
    </source>
</evidence>
<feature type="transmembrane region" description="Helical" evidence="7">
    <location>
        <begin position="270"/>
        <end position="288"/>
    </location>
</feature>
<dbReference type="GO" id="GO:0016020">
    <property type="term" value="C:membrane"/>
    <property type="evidence" value="ECO:0007669"/>
    <property type="project" value="UniProtKB-SubCell"/>
</dbReference>
<dbReference type="SUPFAM" id="SSF103473">
    <property type="entry name" value="MFS general substrate transporter"/>
    <property type="match status" value="1"/>
</dbReference>
<keyword evidence="2" id="KW-0813">Transport</keyword>
<dbReference type="EMBL" id="JBHFQA010000011">
    <property type="protein sequence ID" value="KAL2090862.1"/>
    <property type="molecule type" value="Genomic_DNA"/>
</dbReference>
<protein>
    <recommendedName>
        <fullName evidence="10">Solute carrier family 45 member 3</fullName>
    </recommendedName>
</protein>
<dbReference type="PANTHER" id="PTHR19432:SF37">
    <property type="entry name" value="SOLUTE CARRIER FAMILY 45 MEMBER 3"/>
    <property type="match status" value="1"/>
</dbReference>
<evidence type="ECO:0000313" key="8">
    <source>
        <dbReference type="EMBL" id="KAL2090862.1"/>
    </source>
</evidence>
<dbReference type="InterPro" id="IPR036259">
    <property type="entry name" value="MFS_trans_sf"/>
</dbReference>
<gene>
    <name evidence="8" type="ORF">ACEWY4_013125</name>
</gene>
<evidence type="ECO:0000256" key="1">
    <source>
        <dbReference type="ARBA" id="ARBA00004141"/>
    </source>
</evidence>
<feature type="transmembrane region" description="Helical" evidence="7">
    <location>
        <begin position="77"/>
        <end position="103"/>
    </location>
</feature>
<keyword evidence="5 7" id="KW-0472">Membrane</keyword>
<feature type="transmembrane region" description="Helical" evidence="7">
    <location>
        <begin position="319"/>
        <end position="342"/>
    </location>
</feature>
<dbReference type="InterPro" id="IPR011701">
    <property type="entry name" value="MFS"/>
</dbReference>
<evidence type="ECO:0000256" key="4">
    <source>
        <dbReference type="ARBA" id="ARBA00022989"/>
    </source>
</evidence>
<feature type="transmembrane region" description="Helical" evidence="7">
    <location>
        <begin position="115"/>
        <end position="138"/>
    </location>
</feature>
<proteinExistence type="inferred from homology"/>
<sequence length="539" mass="58693">MHSHLSLLLLVNVMTCGLEVCLAVGTIYIPPLLLEAGLEERYMTMVLGVGPVLGLIFVPLIGSASDTWRGRFGRRRPFIWALSLGVLLALVLIPHATSLAALLALRRPRWLEVSLLVLGIILLQFCGQACFTPLEALVSDLFSSEQDSRWAFTVFSLMISLGGCLGYLLPAVDWHIGGAANYLGSQEAFIYALLTLIFLGCMLSTLLISEESAVSAEAAAGRVGASRICRKPWHCCGLPIRLYSTTSGLLSVLPHSLQMYHGMPTVLRRLFLADLFSWMALESFMLFYTDFVGERLYNGLPSAKPGSRRRQLYEEGVRMASLGLFLQCVTSVCCSLVISRLLARVGPKVLLLSSVALLALSTAVMTLSNSTLLVTIMTAATGITLCTLHVLPYTLICLYHSNTQVFFPSTFRKPANACTGTFSTQVIKRRSEELPGLVSTELMKPSPPFCVLSVPHPETDHLALPSAPRGMCLDLALLDSAYLLSQVVPSLLMGTLVQLTHNVSAYMASSCVLSMLAVALSSRIVFDWKDMELLQGFSC</sequence>
<feature type="transmembrane region" description="Helical" evidence="7">
    <location>
        <begin position="189"/>
        <end position="208"/>
    </location>
</feature>
<evidence type="ECO:0008006" key="10">
    <source>
        <dbReference type="Google" id="ProtNLM"/>
    </source>
</evidence>
<keyword evidence="9" id="KW-1185">Reference proteome</keyword>
<comment type="caution">
    <text evidence="8">The sequence shown here is derived from an EMBL/GenBank/DDBJ whole genome shotgun (WGS) entry which is preliminary data.</text>
</comment>
<keyword evidence="3 7" id="KW-0812">Transmembrane</keyword>
<dbReference type="Gene3D" id="1.20.1250.20">
    <property type="entry name" value="MFS general substrate transporter like domains"/>
    <property type="match status" value="2"/>
</dbReference>
<reference evidence="8 9" key="1">
    <citation type="submission" date="2024-09" db="EMBL/GenBank/DDBJ databases">
        <title>A chromosome-level genome assembly of Gray's grenadier anchovy, Coilia grayii.</title>
        <authorList>
            <person name="Fu Z."/>
        </authorList>
    </citation>
    <scope>NUCLEOTIDE SEQUENCE [LARGE SCALE GENOMIC DNA]</scope>
    <source>
        <strain evidence="8">G4</strain>
        <tissue evidence="8">Muscle</tissue>
    </source>
</reference>
<feature type="transmembrane region" description="Helical" evidence="7">
    <location>
        <begin position="150"/>
        <end position="169"/>
    </location>
</feature>
<dbReference type="Proteomes" id="UP001591681">
    <property type="component" value="Unassembled WGS sequence"/>
</dbReference>
<feature type="transmembrane region" description="Helical" evidence="7">
    <location>
        <begin position="42"/>
        <end position="65"/>
    </location>
</feature>
<feature type="transmembrane region" description="Helical" evidence="7">
    <location>
        <begin position="505"/>
        <end position="526"/>
    </location>
</feature>
<feature type="transmembrane region" description="Helical" evidence="7">
    <location>
        <begin position="349"/>
        <end position="367"/>
    </location>
</feature>
<evidence type="ECO:0000256" key="7">
    <source>
        <dbReference type="SAM" id="Phobius"/>
    </source>
</evidence>
<evidence type="ECO:0000313" key="9">
    <source>
        <dbReference type="Proteomes" id="UP001591681"/>
    </source>
</evidence>
<comment type="subcellular location">
    <subcellularLocation>
        <location evidence="1">Membrane</location>
        <topology evidence="1">Multi-pass membrane protein</topology>
    </subcellularLocation>
</comment>